<dbReference type="RefSeq" id="WP_132118178.1">
    <property type="nucleotide sequence ID" value="NZ_SLWS01000004.1"/>
</dbReference>
<dbReference type="InterPro" id="IPR011650">
    <property type="entry name" value="Peptidase_M20_dimer"/>
</dbReference>
<dbReference type="AlphaFoldDB" id="A0A4V6NNY4"/>
<dbReference type="Proteomes" id="UP000295680">
    <property type="component" value="Unassembled WGS sequence"/>
</dbReference>
<evidence type="ECO:0000313" key="6">
    <source>
        <dbReference type="Proteomes" id="UP000295680"/>
    </source>
</evidence>
<dbReference type="Gene3D" id="3.30.70.360">
    <property type="match status" value="1"/>
</dbReference>
<dbReference type="EMBL" id="SLWS01000004">
    <property type="protein sequence ID" value="TCO59920.1"/>
    <property type="molecule type" value="Genomic_DNA"/>
</dbReference>
<evidence type="ECO:0000256" key="2">
    <source>
        <dbReference type="ARBA" id="ARBA00022801"/>
    </source>
</evidence>
<evidence type="ECO:0000256" key="3">
    <source>
        <dbReference type="SAM" id="MobiDB-lite"/>
    </source>
</evidence>
<evidence type="ECO:0000313" key="5">
    <source>
        <dbReference type="EMBL" id="TCO59920.1"/>
    </source>
</evidence>
<feature type="region of interest" description="Disordered" evidence="3">
    <location>
        <begin position="364"/>
        <end position="399"/>
    </location>
</feature>
<dbReference type="PANTHER" id="PTHR43808">
    <property type="entry name" value="ACETYLORNITHINE DEACETYLASE"/>
    <property type="match status" value="1"/>
</dbReference>
<dbReference type="SUPFAM" id="SSF53187">
    <property type="entry name" value="Zn-dependent exopeptidases"/>
    <property type="match status" value="1"/>
</dbReference>
<dbReference type="GO" id="GO:0016787">
    <property type="term" value="F:hydrolase activity"/>
    <property type="evidence" value="ECO:0007669"/>
    <property type="project" value="UniProtKB-KW"/>
</dbReference>
<dbReference type="Pfam" id="PF07687">
    <property type="entry name" value="M20_dimer"/>
    <property type="match status" value="1"/>
</dbReference>
<keyword evidence="6" id="KW-1185">Reference proteome</keyword>
<name>A0A4V6NNY4_9PSEU</name>
<comment type="caution">
    <text evidence="5">The sequence shown here is derived from an EMBL/GenBank/DDBJ whole genome shotgun (WGS) entry which is preliminary data.</text>
</comment>
<protein>
    <submittedName>
        <fullName evidence="5">Acetylornithine deacetylase/succinyl-diaminopimelate desuccinylase-like protein</fullName>
    </submittedName>
</protein>
<gene>
    <name evidence="5" type="ORF">EV192_104764</name>
</gene>
<dbReference type="InterPro" id="IPR050072">
    <property type="entry name" value="Peptidase_M20A"/>
</dbReference>
<dbReference type="OrthoDB" id="7596542at2"/>
<dbReference type="SUPFAM" id="SSF55031">
    <property type="entry name" value="Bacterial exopeptidase dimerisation domain"/>
    <property type="match status" value="1"/>
</dbReference>
<feature type="domain" description="Peptidase M20 dimerisation" evidence="4">
    <location>
        <begin position="217"/>
        <end position="321"/>
    </location>
</feature>
<dbReference type="Gene3D" id="3.40.630.10">
    <property type="entry name" value="Zn peptidases"/>
    <property type="match status" value="1"/>
</dbReference>
<evidence type="ECO:0000256" key="1">
    <source>
        <dbReference type="ARBA" id="ARBA00022723"/>
    </source>
</evidence>
<reference evidence="5 6" key="1">
    <citation type="submission" date="2019-03" db="EMBL/GenBank/DDBJ databases">
        <title>Genomic Encyclopedia of Type Strains, Phase IV (KMG-IV): sequencing the most valuable type-strain genomes for metagenomic binning, comparative biology and taxonomic classification.</title>
        <authorList>
            <person name="Goeker M."/>
        </authorList>
    </citation>
    <scope>NUCLEOTIDE SEQUENCE [LARGE SCALE GENOMIC DNA]</scope>
    <source>
        <strain evidence="5 6">DSM 45934</strain>
    </source>
</reference>
<accession>A0A4V6NNY4</accession>
<keyword evidence="2" id="KW-0378">Hydrolase</keyword>
<keyword evidence="1" id="KW-0479">Metal-binding</keyword>
<proteinExistence type="predicted"/>
<dbReference type="InterPro" id="IPR036264">
    <property type="entry name" value="Bact_exopeptidase_dim_dom"/>
</dbReference>
<sequence length="441" mass="46329">MTNDRGVPIKALDSRANWAKAARAAIDESELAELCMAATDIPSPTGAERELAETLGHWMRGAGLDSKVQLIDERQANLVTRVGTNGPGVQLLLLAPLDTAFIPGPEDAAWIGELPRPDFALPSCRDGDRIIGLGAENPKAFAVCALATALAVHRVGIPLAGELVVGLVGGSMPTLGSPLSSRRNIGLGVGTAFLLDHGVQPDAAIVLKPGYHVVHEEVGFAWFRVTVGGSVGYTGSRHKGEYRNAVVAAARVASALEDWFAEYTARNSSGQVAPQGAVTAIHGGDQSKPAFNPASCEFMVDLRVSPRTSLADVTAQLTEVITVLRASQPDVSIDLELLAGQPGTSTPSDSWVVRRLTSAWEDVEGRPHQSGLPGSGMSDGGVLRRSGVPTARIGLPPPVEPGPYQGFSMGVADPAGMSRLVDLLIRTVIDVTTRTRKELED</sequence>
<evidence type="ECO:0000259" key="4">
    <source>
        <dbReference type="Pfam" id="PF07687"/>
    </source>
</evidence>
<organism evidence="5 6">
    <name type="scientific">Actinocrispum wychmicini</name>
    <dbReference type="NCBI Taxonomy" id="1213861"/>
    <lineage>
        <taxon>Bacteria</taxon>
        <taxon>Bacillati</taxon>
        <taxon>Actinomycetota</taxon>
        <taxon>Actinomycetes</taxon>
        <taxon>Pseudonocardiales</taxon>
        <taxon>Pseudonocardiaceae</taxon>
        <taxon>Actinocrispum</taxon>
    </lineage>
</organism>